<evidence type="ECO:0000259" key="3">
    <source>
        <dbReference type="Pfam" id="PF09331"/>
    </source>
</evidence>
<dbReference type="EMBL" id="CACVBM020001307">
    <property type="protein sequence ID" value="CAA7044693.1"/>
    <property type="molecule type" value="Genomic_DNA"/>
</dbReference>
<dbReference type="PANTHER" id="PTHR48449:SF1">
    <property type="entry name" value="DUF1985 DOMAIN-CONTAINING PROTEIN"/>
    <property type="match status" value="1"/>
</dbReference>
<sequence length="554" mass="63291">MFYGSLVLESQTLCLGNPLVRKDNSKRLGSDSANKDWDNQLPCRLFATDRFPKARLNMYGEASTLTLLHHTLKGTPVFQRIRDTVFGQLFDIPKGRCPYSGKLIHSLLSRQLLTKRRYELWTVFGGQPFRFSLPEFGSITGLSCGPWPDGYHPHKVSDKDNHPDQAWKSIIGDNPSTTCEQIGKGLIDDKEKNLIDPERKFKLALVLIVDGVLKANNLPLKPTPHYVTMLANLDAFMAFPWGRESFFWTIHSMKPGIRIFGDPEDPVETLREKLKSSSYRLTGFPLALQLLAFRLVPNLLQKLRNPEEEPTMLAIEGPSIPIKGYISQNAVLLAENDHDLHVTPFLHENESTSNALGAWADEQLDRKLEYLENKIAAGHSFKKQEWPGGEDYLLILVPKQPKQQRVPNKPIVRRKQQRNGNNNPVNVTQTRSSQKKKTVKILVDAVALEGLLHNNQLLRQEVSQLSKKIESLTTKHKTMLQLLRDTRRTVRISNIRNRCYKQKRRVPKIETESFTLKGDDCCPEILFASPTKNYTTDKVQELNHDMDEDSFVRL</sequence>
<organism evidence="5 6">
    <name type="scientific">Microthlaspi erraticum</name>
    <dbReference type="NCBI Taxonomy" id="1685480"/>
    <lineage>
        <taxon>Eukaryota</taxon>
        <taxon>Viridiplantae</taxon>
        <taxon>Streptophyta</taxon>
        <taxon>Embryophyta</taxon>
        <taxon>Tracheophyta</taxon>
        <taxon>Spermatophyta</taxon>
        <taxon>Magnoliopsida</taxon>
        <taxon>eudicotyledons</taxon>
        <taxon>Gunneridae</taxon>
        <taxon>Pentapetalae</taxon>
        <taxon>rosids</taxon>
        <taxon>malvids</taxon>
        <taxon>Brassicales</taxon>
        <taxon>Brassicaceae</taxon>
        <taxon>Coluteocarpeae</taxon>
        <taxon>Microthlaspi</taxon>
    </lineage>
</organism>
<evidence type="ECO:0000313" key="4">
    <source>
        <dbReference type="EMBL" id="CAA7044158.1"/>
    </source>
</evidence>
<dbReference type="EMBL" id="CACVBM020001295">
    <property type="protein sequence ID" value="CAA7044158.1"/>
    <property type="molecule type" value="Genomic_DNA"/>
</dbReference>
<keyword evidence="1" id="KW-0175">Coiled coil</keyword>
<feature type="region of interest" description="Disordered" evidence="2">
    <location>
        <begin position="414"/>
        <end position="433"/>
    </location>
</feature>
<evidence type="ECO:0000313" key="5">
    <source>
        <dbReference type="EMBL" id="CAA7044693.1"/>
    </source>
</evidence>
<dbReference type="InterPro" id="IPR015410">
    <property type="entry name" value="DUF1985"/>
</dbReference>
<protein>
    <recommendedName>
        <fullName evidence="3">DUF1985 domain-containing protein</fullName>
    </recommendedName>
</protein>
<evidence type="ECO:0000313" key="6">
    <source>
        <dbReference type="Proteomes" id="UP000467841"/>
    </source>
</evidence>
<dbReference type="OrthoDB" id="1112004at2759"/>
<reference evidence="5 6" key="1">
    <citation type="submission" date="2020-01" db="EMBL/GenBank/DDBJ databases">
        <authorList>
            <person name="Mishra B."/>
        </authorList>
    </citation>
    <scope>NUCLEOTIDE SEQUENCE [LARGE SCALE GENOMIC DNA]</scope>
</reference>
<evidence type="ECO:0000256" key="2">
    <source>
        <dbReference type="SAM" id="MobiDB-lite"/>
    </source>
</evidence>
<dbReference type="AlphaFoldDB" id="A0A6D2JLT5"/>
<keyword evidence="6" id="KW-1185">Reference proteome</keyword>
<dbReference type="PANTHER" id="PTHR48449">
    <property type="entry name" value="DUF1985 DOMAIN-CONTAINING PROTEIN"/>
    <property type="match status" value="1"/>
</dbReference>
<name>A0A6D2JLT5_9BRAS</name>
<proteinExistence type="predicted"/>
<feature type="coiled-coil region" evidence="1">
    <location>
        <begin position="448"/>
        <end position="475"/>
    </location>
</feature>
<feature type="domain" description="DUF1985" evidence="3">
    <location>
        <begin position="108"/>
        <end position="251"/>
    </location>
</feature>
<feature type="compositionally biased region" description="Polar residues" evidence="2">
    <location>
        <begin position="418"/>
        <end position="432"/>
    </location>
</feature>
<evidence type="ECO:0000256" key="1">
    <source>
        <dbReference type="SAM" id="Coils"/>
    </source>
</evidence>
<dbReference type="Proteomes" id="UP000467841">
    <property type="component" value="Unassembled WGS sequence"/>
</dbReference>
<accession>A0A6D2JLT5</accession>
<gene>
    <name evidence="4" type="ORF">MERR_LOCUS31393</name>
    <name evidence="5" type="ORF">MERR_LOCUS31928</name>
</gene>
<dbReference type="Pfam" id="PF09331">
    <property type="entry name" value="DUF1985"/>
    <property type="match status" value="1"/>
</dbReference>